<protein>
    <submittedName>
        <fullName evidence="3">Uncharacterized protein</fullName>
    </submittedName>
</protein>
<keyword evidence="2" id="KW-1133">Transmembrane helix</keyword>
<keyword evidence="4" id="KW-1185">Reference proteome</keyword>
<evidence type="ECO:0000256" key="2">
    <source>
        <dbReference type="SAM" id="Phobius"/>
    </source>
</evidence>
<accession>A0A4Y2IUF5</accession>
<dbReference type="OrthoDB" id="6427406at2759"/>
<gene>
    <name evidence="3" type="ORF">AVEN_91664_1</name>
</gene>
<evidence type="ECO:0000313" key="3">
    <source>
        <dbReference type="EMBL" id="GBM80556.1"/>
    </source>
</evidence>
<proteinExistence type="predicted"/>
<keyword evidence="2" id="KW-0812">Transmembrane</keyword>
<dbReference type="Proteomes" id="UP000499080">
    <property type="component" value="Unassembled WGS sequence"/>
</dbReference>
<feature type="transmembrane region" description="Helical" evidence="2">
    <location>
        <begin position="5"/>
        <end position="22"/>
    </location>
</feature>
<feature type="transmembrane region" description="Helical" evidence="2">
    <location>
        <begin position="28"/>
        <end position="46"/>
    </location>
</feature>
<evidence type="ECO:0000313" key="4">
    <source>
        <dbReference type="Proteomes" id="UP000499080"/>
    </source>
</evidence>
<name>A0A4Y2IUF5_ARAVE</name>
<sequence>MLLEFGIILCLVILGHLCWFDGFIDSEILIPFIDFILIFLMIYVYFRKRKREKVVFRKRPTIEHSAPIHQQGFIISRWKKLHSANDGGKLPLNRLAYLKARYRIGPFMRYRYADELSIPFFRAIAEKSVKTNLKDNVIQDECHPRAFVTEFTDKYLQYRALLYYAQETENVDADYQVTSPEDNIIRESSSDEQNIVAGARIGSTIASRILDERFLIASDIAPGFEETEDAKRKRQEFEEQLEVSKKKLEDVEGVFHIIKQGKQLNHTVRDERPECDSEADEAFINLRKIFPFIRSKKKDNDFEK</sequence>
<feature type="coiled-coil region" evidence="1">
    <location>
        <begin position="227"/>
        <end position="254"/>
    </location>
</feature>
<evidence type="ECO:0000256" key="1">
    <source>
        <dbReference type="SAM" id="Coils"/>
    </source>
</evidence>
<keyword evidence="1" id="KW-0175">Coiled coil</keyword>
<keyword evidence="2" id="KW-0472">Membrane</keyword>
<organism evidence="3 4">
    <name type="scientific">Araneus ventricosus</name>
    <name type="common">Orbweaver spider</name>
    <name type="synonym">Epeira ventricosa</name>
    <dbReference type="NCBI Taxonomy" id="182803"/>
    <lineage>
        <taxon>Eukaryota</taxon>
        <taxon>Metazoa</taxon>
        <taxon>Ecdysozoa</taxon>
        <taxon>Arthropoda</taxon>
        <taxon>Chelicerata</taxon>
        <taxon>Arachnida</taxon>
        <taxon>Araneae</taxon>
        <taxon>Araneomorphae</taxon>
        <taxon>Entelegynae</taxon>
        <taxon>Araneoidea</taxon>
        <taxon>Araneidae</taxon>
        <taxon>Araneus</taxon>
    </lineage>
</organism>
<reference evidence="3 4" key="1">
    <citation type="journal article" date="2019" name="Sci. Rep.">
        <title>Orb-weaving spider Araneus ventricosus genome elucidates the spidroin gene catalogue.</title>
        <authorList>
            <person name="Kono N."/>
            <person name="Nakamura H."/>
            <person name="Ohtoshi R."/>
            <person name="Moran D.A.P."/>
            <person name="Shinohara A."/>
            <person name="Yoshida Y."/>
            <person name="Fujiwara M."/>
            <person name="Mori M."/>
            <person name="Tomita M."/>
            <person name="Arakawa K."/>
        </authorList>
    </citation>
    <scope>NUCLEOTIDE SEQUENCE [LARGE SCALE GENOMIC DNA]</scope>
</reference>
<dbReference type="EMBL" id="BGPR01002891">
    <property type="protein sequence ID" value="GBM80556.1"/>
    <property type="molecule type" value="Genomic_DNA"/>
</dbReference>
<comment type="caution">
    <text evidence="3">The sequence shown here is derived from an EMBL/GenBank/DDBJ whole genome shotgun (WGS) entry which is preliminary data.</text>
</comment>
<dbReference type="AlphaFoldDB" id="A0A4Y2IUF5"/>